<comment type="caution">
    <text evidence="2">The sequence shown here is derived from an EMBL/GenBank/DDBJ whole genome shotgun (WGS) entry which is preliminary data.</text>
</comment>
<organism evidence="2 3">
    <name type="scientific">Abeliophyllum distichum</name>
    <dbReference type="NCBI Taxonomy" id="126358"/>
    <lineage>
        <taxon>Eukaryota</taxon>
        <taxon>Viridiplantae</taxon>
        <taxon>Streptophyta</taxon>
        <taxon>Embryophyta</taxon>
        <taxon>Tracheophyta</taxon>
        <taxon>Spermatophyta</taxon>
        <taxon>Magnoliopsida</taxon>
        <taxon>eudicotyledons</taxon>
        <taxon>Gunneridae</taxon>
        <taxon>Pentapetalae</taxon>
        <taxon>asterids</taxon>
        <taxon>lamiids</taxon>
        <taxon>Lamiales</taxon>
        <taxon>Oleaceae</taxon>
        <taxon>Forsythieae</taxon>
        <taxon>Abeliophyllum</taxon>
    </lineage>
</organism>
<reference evidence="3" key="1">
    <citation type="submission" date="2024-07" db="EMBL/GenBank/DDBJ databases">
        <title>Two chromosome-level genome assemblies of Korean endemic species Abeliophyllum distichum and Forsythia ovata (Oleaceae).</title>
        <authorList>
            <person name="Jang H."/>
        </authorList>
    </citation>
    <scope>NUCLEOTIDE SEQUENCE [LARGE SCALE GENOMIC DNA]</scope>
</reference>
<feature type="region of interest" description="Disordered" evidence="1">
    <location>
        <begin position="156"/>
        <end position="180"/>
    </location>
</feature>
<dbReference type="Proteomes" id="UP001604336">
    <property type="component" value="Unassembled WGS sequence"/>
</dbReference>
<dbReference type="EMBL" id="JBFOLK010000013">
    <property type="protein sequence ID" value="KAL2466134.1"/>
    <property type="molecule type" value="Genomic_DNA"/>
</dbReference>
<evidence type="ECO:0000313" key="2">
    <source>
        <dbReference type="EMBL" id="KAL2466134.1"/>
    </source>
</evidence>
<protein>
    <submittedName>
        <fullName evidence="2">Uncharacterized protein</fullName>
    </submittedName>
</protein>
<keyword evidence="3" id="KW-1185">Reference proteome</keyword>
<evidence type="ECO:0000313" key="3">
    <source>
        <dbReference type="Proteomes" id="UP001604336"/>
    </source>
</evidence>
<name>A0ABD1PT70_9LAMI</name>
<evidence type="ECO:0000256" key="1">
    <source>
        <dbReference type="SAM" id="MobiDB-lite"/>
    </source>
</evidence>
<gene>
    <name evidence="2" type="ORF">Adt_41985</name>
</gene>
<accession>A0ABD1PT70</accession>
<dbReference type="AlphaFoldDB" id="A0ABD1PT70"/>
<proteinExistence type="predicted"/>
<sequence length="180" mass="19738">MVLTSSVSTTADKRKKKVAESISKRVQVDSNDSSRYLSKNHKQRFLKVTSTWSICKKRQVELGDFPHSELFHLIDACGSSQIAEALHKIYPQLVYSFTPTSTQTSTLQSSSTIIRRGLGVNGSCLPTSGICEAVGVHIATDELVVKPKAPINRYTSENAKRYATQARGPAPTTKDQPLEG</sequence>